<proteinExistence type="predicted"/>
<evidence type="ECO:0000313" key="2">
    <source>
        <dbReference type="Proteomes" id="UP001055125"/>
    </source>
</evidence>
<name>A0ABQ4RRN6_9HYPH</name>
<reference evidence="1" key="2">
    <citation type="submission" date="2021-08" db="EMBL/GenBank/DDBJ databases">
        <authorList>
            <person name="Tani A."/>
            <person name="Ola A."/>
            <person name="Ogura Y."/>
            <person name="Katsura K."/>
            <person name="Hayashi T."/>
        </authorList>
    </citation>
    <scope>NUCLEOTIDE SEQUENCE</scope>
    <source>
        <strain evidence="1">DSM 19015</strain>
    </source>
</reference>
<comment type="caution">
    <text evidence="1">The sequence shown here is derived from an EMBL/GenBank/DDBJ whole genome shotgun (WGS) entry which is preliminary data.</text>
</comment>
<protein>
    <submittedName>
        <fullName evidence="1">Uncharacterized protein</fullName>
    </submittedName>
</protein>
<sequence length="69" mass="7740">MSDQDRRTSAIPADLGDCRNVYRRADGSLRYGCMWRTREAAEAMREVLPGETFVELQDCRTSVPEDAGG</sequence>
<gene>
    <name evidence="1" type="ORF">OCOJLMKI_0052</name>
</gene>
<accession>A0ABQ4RRN6</accession>
<dbReference type="RefSeq" id="WP_238241917.1">
    <property type="nucleotide sequence ID" value="NZ_BPQP01000001.1"/>
</dbReference>
<dbReference type="Proteomes" id="UP001055125">
    <property type="component" value="Unassembled WGS sequence"/>
</dbReference>
<reference evidence="1" key="1">
    <citation type="journal article" date="2021" name="Front. Microbiol.">
        <title>Comprehensive Comparative Genomics and Phenotyping of Methylobacterium Species.</title>
        <authorList>
            <person name="Alessa O."/>
            <person name="Ogura Y."/>
            <person name="Fujitani Y."/>
            <person name="Takami H."/>
            <person name="Hayashi T."/>
            <person name="Sahin N."/>
            <person name="Tani A."/>
        </authorList>
    </citation>
    <scope>NUCLEOTIDE SEQUENCE</scope>
    <source>
        <strain evidence="1">DSM 19015</strain>
    </source>
</reference>
<organism evidence="1 2">
    <name type="scientific">Methylobacterium iners</name>
    <dbReference type="NCBI Taxonomy" id="418707"/>
    <lineage>
        <taxon>Bacteria</taxon>
        <taxon>Pseudomonadati</taxon>
        <taxon>Pseudomonadota</taxon>
        <taxon>Alphaproteobacteria</taxon>
        <taxon>Hyphomicrobiales</taxon>
        <taxon>Methylobacteriaceae</taxon>
        <taxon>Methylobacterium</taxon>
    </lineage>
</organism>
<keyword evidence="2" id="KW-1185">Reference proteome</keyword>
<dbReference type="EMBL" id="BPQP01000001">
    <property type="protein sequence ID" value="GJD92869.1"/>
    <property type="molecule type" value="Genomic_DNA"/>
</dbReference>
<evidence type="ECO:0000313" key="1">
    <source>
        <dbReference type="EMBL" id="GJD92869.1"/>
    </source>
</evidence>